<comment type="caution">
    <text evidence="1">The sequence shown here is derived from an EMBL/GenBank/DDBJ whole genome shotgun (WGS) entry which is preliminary data.</text>
</comment>
<proteinExistence type="predicted"/>
<reference evidence="1" key="1">
    <citation type="submission" date="2023-04" db="EMBL/GenBank/DDBJ databases">
        <title>Draft Genome sequencing of Naganishia species isolated from polar environments using Oxford Nanopore Technology.</title>
        <authorList>
            <person name="Leo P."/>
            <person name="Venkateswaran K."/>
        </authorList>
    </citation>
    <scope>NUCLEOTIDE SEQUENCE</scope>
    <source>
        <strain evidence="1">DBVPG 5303</strain>
    </source>
</reference>
<sequence>MPIPQTAYLAPPPITKNFLISPPGSPPEGWEPIIEEPPNDKTLAEDLAGALEKVQLERREWGWDDEEPIEVEETFDGADDQPWEQRMNEQERDNRRTSFSNPQKPSPPHLCDSTTDRESSQSPLTNGTNPRTTLPATGSQVILQTSTGVIVSVLPPPPAPPALNGLFASTATIPRIPTAMPPRDISQVKATVESMQRREEGREADA</sequence>
<evidence type="ECO:0000313" key="1">
    <source>
        <dbReference type="EMBL" id="KAJ9126223.1"/>
    </source>
</evidence>
<organism evidence="1 2">
    <name type="scientific">Naganishia onofrii</name>
    <dbReference type="NCBI Taxonomy" id="1851511"/>
    <lineage>
        <taxon>Eukaryota</taxon>
        <taxon>Fungi</taxon>
        <taxon>Dikarya</taxon>
        <taxon>Basidiomycota</taxon>
        <taxon>Agaricomycotina</taxon>
        <taxon>Tremellomycetes</taxon>
        <taxon>Filobasidiales</taxon>
        <taxon>Filobasidiaceae</taxon>
        <taxon>Naganishia</taxon>
    </lineage>
</organism>
<gene>
    <name evidence="1" type="ORF">QFC24_001946</name>
</gene>
<dbReference type="Proteomes" id="UP001234202">
    <property type="component" value="Unassembled WGS sequence"/>
</dbReference>
<evidence type="ECO:0000313" key="2">
    <source>
        <dbReference type="Proteomes" id="UP001234202"/>
    </source>
</evidence>
<protein>
    <submittedName>
        <fullName evidence="1">Uncharacterized protein</fullName>
    </submittedName>
</protein>
<name>A0ACC2XQS7_9TREE</name>
<accession>A0ACC2XQS7</accession>
<keyword evidence="2" id="KW-1185">Reference proteome</keyword>
<dbReference type="EMBL" id="JASBWV010000005">
    <property type="protein sequence ID" value="KAJ9126223.1"/>
    <property type="molecule type" value="Genomic_DNA"/>
</dbReference>